<dbReference type="EMBL" id="RZIG01000002">
    <property type="protein sequence ID" value="RYJ11402.1"/>
    <property type="molecule type" value="Genomic_DNA"/>
</dbReference>
<evidence type="ECO:0000313" key="4">
    <source>
        <dbReference type="Proteomes" id="UP000293535"/>
    </source>
</evidence>
<comment type="caution">
    <text evidence="3">The sequence shown here is derived from an EMBL/GenBank/DDBJ whole genome shotgun (WGS) entry which is preliminary data.</text>
</comment>
<sequence>MAVAILTHDAFPDRAKTAVGLLRYGDREVRALVDRERAGQRVHDSLPDVQDAPIVASMADAPDVDALVIGISPIGGEFDESWRADVRTALERGCDVYSGLHYFLADDEEFARLAAEHDAELHDLRKPPEDLTVAAGTAGDVDATVVTTVGTDCSTGKMTASFEIRDAARERGLDAAVVPTGQTGIAISGRGIVVDRVIADYAAGAVERLVEEAQAADLLVVEGQGALAHPAYSGVTTSILHGSAPDALVMCHEAGREAIHGYESFDIPPLPEYVDIYERLAAPISDASVVAGMLNTRHLDDSEAADAVAGYSESLGAPATDPVRHGVPDEVLDAIL</sequence>
<evidence type="ECO:0000313" key="3">
    <source>
        <dbReference type="EMBL" id="RYJ11402.1"/>
    </source>
</evidence>
<feature type="domain" description="D-glutamate N-acetyltransferase-like N-terminal" evidence="2">
    <location>
        <begin position="35"/>
        <end position="127"/>
    </location>
</feature>
<reference evidence="3 4" key="1">
    <citation type="submission" date="2018-12" db="EMBL/GenBank/DDBJ databases">
        <title>Draft genome sequence of Haloarcula hispinica strain 18.1, an halophilic archaeon isolated from Chott El Jerid of Southern Tunisia.</title>
        <authorList>
            <person name="Najjari A."/>
            <person name="Ben Dhia O."/>
            <person name="Ferjani R."/>
            <person name="Mahjoubi M."/>
            <person name="Sghaier H."/>
            <person name="Elshahed M."/>
            <person name="Ouzari H.I."/>
            <person name="Cherid A."/>
            <person name="Youssef N."/>
        </authorList>
    </citation>
    <scope>NUCLEOTIDE SEQUENCE [LARGE SCALE GENOMIC DNA]</scope>
    <source>
        <strain evidence="3 4">18.1</strain>
    </source>
</reference>
<dbReference type="PANTHER" id="PTHR40690:SF1">
    <property type="entry name" value="DUF1611 DOMAIN-CONTAINING PROTEIN"/>
    <property type="match status" value="1"/>
</dbReference>
<dbReference type="Pfam" id="PF17396">
    <property type="entry name" value="DUF1611_N"/>
    <property type="match status" value="1"/>
</dbReference>
<dbReference type="InterPro" id="IPR011669">
    <property type="entry name" value="DgcN-like"/>
</dbReference>
<dbReference type="Gene3D" id="3.40.50.300">
    <property type="entry name" value="P-loop containing nucleotide triphosphate hydrolases"/>
    <property type="match status" value="1"/>
</dbReference>
<dbReference type="Proteomes" id="UP000293535">
    <property type="component" value="Unassembled WGS sequence"/>
</dbReference>
<evidence type="ECO:0000259" key="2">
    <source>
        <dbReference type="Pfam" id="PF17396"/>
    </source>
</evidence>
<proteinExistence type="predicted"/>
<dbReference type="PANTHER" id="PTHR40690">
    <property type="entry name" value="GLL3100 PROTEIN"/>
    <property type="match status" value="1"/>
</dbReference>
<evidence type="ECO:0000259" key="1">
    <source>
        <dbReference type="Pfam" id="PF07755"/>
    </source>
</evidence>
<dbReference type="PIRSF" id="PIRSF026760">
    <property type="entry name" value="UCP026760"/>
    <property type="match status" value="1"/>
</dbReference>
<name>A0A482TAT6_HALHI</name>
<protein>
    <submittedName>
        <fullName evidence="3">DUF1611 domain-containing protein</fullName>
    </submittedName>
</protein>
<organism evidence="3 4">
    <name type="scientific">Haloarcula hispanica</name>
    <dbReference type="NCBI Taxonomy" id="51589"/>
    <lineage>
        <taxon>Archaea</taxon>
        <taxon>Methanobacteriati</taxon>
        <taxon>Methanobacteriota</taxon>
        <taxon>Stenosarchaea group</taxon>
        <taxon>Halobacteria</taxon>
        <taxon>Halobacteriales</taxon>
        <taxon>Haloarculaceae</taxon>
        <taxon>Haloarcula</taxon>
    </lineage>
</organism>
<feature type="domain" description="D-glutamate N-acetyltransferase-like C-terminal" evidence="1">
    <location>
        <begin position="133"/>
        <end position="327"/>
    </location>
</feature>
<dbReference type="SUPFAM" id="SSF52540">
    <property type="entry name" value="P-loop containing nucleoside triphosphate hydrolases"/>
    <property type="match status" value="1"/>
</dbReference>
<dbReference type="AlphaFoldDB" id="A0A482TAT6"/>
<dbReference type="Gene3D" id="3.40.50.720">
    <property type="entry name" value="NAD(P)-binding Rossmann-like Domain"/>
    <property type="match status" value="1"/>
</dbReference>
<accession>A0A482TAT6</accession>
<dbReference type="InterPro" id="IPR035086">
    <property type="entry name" value="DgcN-like_C"/>
</dbReference>
<dbReference type="InterPro" id="IPR035402">
    <property type="entry name" value="DgcN-like_N"/>
</dbReference>
<dbReference type="Pfam" id="PF07755">
    <property type="entry name" value="DUF1611"/>
    <property type="match status" value="1"/>
</dbReference>
<dbReference type="InterPro" id="IPR027417">
    <property type="entry name" value="P-loop_NTPase"/>
</dbReference>
<dbReference type="RefSeq" id="WP_129756071.1">
    <property type="nucleotide sequence ID" value="NZ_CABITY010000002.1"/>
</dbReference>
<gene>
    <name evidence="3" type="ORF">ELS20_16390</name>
</gene>